<dbReference type="PANTHER" id="PTHR43609:SF1">
    <property type="entry name" value="ACETYL-COA HYDROLASE"/>
    <property type="match status" value="1"/>
</dbReference>
<feature type="domain" description="Acetyl-CoA hydrolase/transferase N-terminal" evidence="2">
    <location>
        <begin position="28"/>
        <end position="179"/>
    </location>
</feature>
<evidence type="ECO:0000259" key="2">
    <source>
        <dbReference type="Pfam" id="PF02550"/>
    </source>
</evidence>
<dbReference type="GO" id="GO:0008775">
    <property type="term" value="F:acetate CoA-transferase activity"/>
    <property type="evidence" value="ECO:0007669"/>
    <property type="project" value="InterPro"/>
</dbReference>
<comment type="similarity">
    <text evidence="1">Belongs to the acetyl-CoA hydrolase/transferase family.</text>
</comment>
<reference evidence="5" key="1">
    <citation type="submission" date="2016-10" db="EMBL/GenBank/DDBJ databases">
        <authorList>
            <person name="Varghese N."/>
            <person name="Submissions S."/>
        </authorList>
    </citation>
    <scope>NUCLEOTIDE SEQUENCE [LARGE SCALE GENOMIC DNA]</scope>
    <source>
        <strain evidence="5">B4,CECT 8067,JCM 17497</strain>
    </source>
</reference>
<feature type="domain" description="Acetyl-CoA hydrolase/transferase C-terminal" evidence="3">
    <location>
        <begin position="325"/>
        <end position="470"/>
    </location>
</feature>
<gene>
    <name evidence="4" type="ORF">SAMN04515672_3347</name>
</gene>
<dbReference type="Gene3D" id="3.40.1080.20">
    <property type="entry name" value="Acetyl-CoA hydrolase/transferase C-terminal domain"/>
    <property type="match status" value="1"/>
</dbReference>
<organism evidence="4 5">
    <name type="scientific">Natronorubrum texcoconense</name>
    <dbReference type="NCBI Taxonomy" id="1095776"/>
    <lineage>
        <taxon>Archaea</taxon>
        <taxon>Methanobacteriati</taxon>
        <taxon>Methanobacteriota</taxon>
        <taxon>Stenosarchaea group</taxon>
        <taxon>Halobacteria</taxon>
        <taxon>Halobacteriales</taxon>
        <taxon>Natrialbaceae</taxon>
        <taxon>Natronorubrum</taxon>
    </lineage>
</organism>
<dbReference type="AlphaFoldDB" id="A0A1G9CXK3"/>
<evidence type="ECO:0000313" key="4">
    <source>
        <dbReference type="EMBL" id="SDK56379.1"/>
    </source>
</evidence>
<keyword evidence="4" id="KW-0808">Transferase</keyword>
<dbReference type="Gene3D" id="3.40.1080.10">
    <property type="entry name" value="Glutaconate Coenzyme A-transferase"/>
    <property type="match status" value="1"/>
</dbReference>
<dbReference type="InterPro" id="IPR037171">
    <property type="entry name" value="NagB/RpiA_transferase-like"/>
</dbReference>
<dbReference type="Gene3D" id="3.30.750.70">
    <property type="entry name" value="4-hydroxybutyrate coenzyme like domains"/>
    <property type="match status" value="1"/>
</dbReference>
<name>A0A1G9CXK3_9EURY</name>
<dbReference type="InterPro" id="IPR046433">
    <property type="entry name" value="ActCoA_hydro"/>
</dbReference>
<dbReference type="SUPFAM" id="SSF100950">
    <property type="entry name" value="NagB/RpiA/CoA transferase-like"/>
    <property type="match status" value="2"/>
</dbReference>
<evidence type="ECO:0000259" key="3">
    <source>
        <dbReference type="Pfam" id="PF13336"/>
    </source>
</evidence>
<accession>A0A1G9CXK3</accession>
<protein>
    <submittedName>
        <fullName evidence="4">Succinyl-CoA:acetate CoA-transferase</fullName>
    </submittedName>
</protein>
<keyword evidence="5" id="KW-1185">Reference proteome</keyword>
<dbReference type="Proteomes" id="UP000198882">
    <property type="component" value="Unassembled WGS sequence"/>
</dbReference>
<dbReference type="Pfam" id="PF13336">
    <property type="entry name" value="AcetylCoA_hyd_C"/>
    <property type="match status" value="1"/>
</dbReference>
<dbReference type="InterPro" id="IPR003702">
    <property type="entry name" value="ActCoA_hydro_N"/>
</dbReference>
<dbReference type="GO" id="GO:0006083">
    <property type="term" value="P:acetate metabolic process"/>
    <property type="evidence" value="ECO:0007669"/>
    <property type="project" value="InterPro"/>
</dbReference>
<evidence type="ECO:0000256" key="1">
    <source>
        <dbReference type="ARBA" id="ARBA00009632"/>
    </source>
</evidence>
<dbReference type="InterPro" id="IPR038460">
    <property type="entry name" value="AcetylCoA_hyd_C_sf"/>
</dbReference>
<evidence type="ECO:0000313" key="5">
    <source>
        <dbReference type="Proteomes" id="UP000198882"/>
    </source>
</evidence>
<dbReference type="GO" id="GO:0003986">
    <property type="term" value="F:acetyl-CoA hydrolase activity"/>
    <property type="evidence" value="ECO:0007669"/>
    <property type="project" value="TreeGrafter"/>
</dbReference>
<dbReference type="PANTHER" id="PTHR43609">
    <property type="entry name" value="ACETYL-COA HYDROLASE"/>
    <property type="match status" value="1"/>
</dbReference>
<sequence>MAGGDRNAAGDRLMSGRLEKTDAPVDAATAAAHVDPDAVVAVSGFGAVGYPKALPLALAADDRDLSLTIISGGSVGKEIDTALVEADAIARRYPYQARAAAREAVNDETIAFQDRFISKLGDEVELGHVPAPDVAIVEAVAVGDGWFVPSLSIGHTVAYVRAAEKLIIEVNDSIPRDVGRFHDVYERSLPPNRESIPLEGPADRIGDSRIEFDPANLLAVVETEAADDPYDFREPSATDREIAANLATFLESELERCSMFDDRIALQFGVGSLGNALMGALSSIDFGDRDVYYYGEVFQDGLLEMIENGTLAGASATAFALTSAGQQRLFDDIDGYSESIVLRPADLSNNPALIDRFGVVGINSAIEVDLYGHANSTHVDGSRVLNGVGGSGDFNRNAALSITTLPSRHGAETSCIVPMCPHVDHSEHDISVVITEQGVADLRGRSPRERSRLLIEHCGHPQFVDDLEAYVARGETGGGHIPHHLGSAFDWRS</sequence>
<dbReference type="InterPro" id="IPR026888">
    <property type="entry name" value="AcetylCoA_hyd_C"/>
</dbReference>
<dbReference type="Pfam" id="PF02550">
    <property type="entry name" value="AcetylCoA_hydro"/>
    <property type="match status" value="1"/>
</dbReference>
<dbReference type="EMBL" id="FNFE01000005">
    <property type="protein sequence ID" value="SDK56379.1"/>
    <property type="molecule type" value="Genomic_DNA"/>
</dbReference>
<proteinExistence type="inferred from homology"/>
<dbReference type="STRING" id="1095776.SAMN04515672_3347"/>